<dbReference type="EMBL" id="BPLQ01011454">
    <property type="protein sequence ID" value="GIY58083.1"/>
    <property type="molecule type" value="Genomic_DNA"/>
</dbReference>
<keyword evidence="2" id="KW-1185">Reference proteome</keyword>
<dbReference type="AlphaFoldDB" id="A0AAV4UJX8"/>
<accession>A0AAV4UJX8</accession>
<reference evidence="1 2" key="1">
    <citation type="submission" date="2021-06" db="EMBL/GenBank/DDBJ databases">
        <title>Caerostris darwini draft genome.</title>
        <authorList>
            <person name="Kono N."/>
            <person name="Arakawa K."/>
        </authorList>
    </citation>
    <scope>NUCLEOTIDE SEQUENCE [LARGE SCALE GENOMIC DNA]</scope>
</reference>
<evidence type="ECO:0008006" key="3">
    <source>
        <dbReference type="Google" id="ProtNLM"/>
    </source>
</evidence>
<protein>
    <recommendedName>
        <fullName evidence="3">Secreted protein</fullName>
    </recommendedName>
</protein>
<dbReference type="Proteomes" id="UP001054837">
    <property type="component" value="Unassembled WGS sequence"/>
</dbReference>
<comment type="caution">
    <text evidence="1">The sequence shown here is derived from an EMBL/GenBank/DDBJ whole genome shotgun (WGS) entry which is preliminary data.</text>
</comment>
<name>A0AAV4UJX8_9ARAC</name>
<gene>
    <name evidence="1" type="ORF">CDAR_74411</name>
</gene>
<proteinExistence type="predicted"/>
<sequence>MHTPVHLCYCVAASALIAVPEIVIKAVTPALSRRCITTGHGELQVNSDSVAVSGIAFHLEHGLRNLQLPPCRASTVISTNSRSSTP</sequence>
<evidence type="ECO:0000313" key="2">
    <source>
        <dbReference type="Proteomes" id="UP001054837"/>
    </source>
</evidence>
<evidence type="ECO:0000313" key="1">
    <source>
        <dbReference type="EMBL" id="GIY58083.1"/>
    </source>
</evidence>
<organism evidence="1 2">
    <name type="scientific">Caerostris darwini</name>
    <dbReference type="NCBI Taxonomy" id="1538125"/>
    <lineage>
        <taxon>Eukaryota</taxon>
        <taxon>Metazoa</taxon>
        <taxon>Ecdysozoa</taxon>
        <taxon>Arthropoda</taxon>
        <taxon>Chelicerata</taxon>
        <taxon>Arachnida</taxon>
        <taxon>Araneae</taxon>
        <taxon>Araneomorphae</taxon>
        <taxon>Entelegynae</taxon>
        <taxon>Araneoidea</taxon>
        <taxon>Araneidae</taxon>
        <taxon>Caerostris</taxon>
    </lineage>
</organism>